<protein>
    <submittedName>
        <fullName evidence="2">Uncharacterized protein</fullName>
    </submittedName>
</protein>
<keyword evidence="3" id="KW-1185">Reference proteome</keyword>
<evidence type="ECO:0000313" key="2">
    <source>
        <dbReference type="EMBL" id="KAL3779989.1"/>
    </source>
</evidence>
<accession>A0ABD3NW63</accession>
<name>A0ABD3NW63_9STRA</name>
<proteinExistence type="predicted"/>
<dbReference type="AlphaFoldDB" id="A0ABD3NW63"/>
<organism evidence="2 3">
    <name type="scientific">Cyclotella cryptica</name>
    <dbReference type="NCBI Taxonomy" id="29204"/>
    <lineage>
        <taxon>Eukaryota</taxon>
        <taxon>Sar</taxon>
        <taxon>Stramenopiles</taxon>
        <taxon>Ochrophyta</taxon>
        <taxon>Bacillariophyta</taxon>
        <taxon>Coscinodiscophyceae</taxon>
        <taxon>Thalassiosirophycidae</taxon>
        <taxon>Stephanodiscales</taxon>
        <taxon>Stephanodiscaceae</taxon>
        <taxon>Cyclotella</taxon>
    </lineage>
</organism>
<evidence type="ECO:0000313" key="3">
    <source>
        <dbReference type="Proteomes" id="UP001516023"/>
    </source>
</evidence>
<dbReference type="Proteomes" id="UP001516023">
    <property type="component" value="Unassembled WGS sequence"/>
</dbReference>
<feature type="region of interest" description="Disordered" evidence="1">
    <location>
        <begin position="1"/>
        <end position="27"/>
    </location>
</feature>
<gene>
    <name evidence="2" type="ORF">HJC23_007088</name>
</gene>
<dbReference type="EMBL" id="JABMIG020000367">
    <property type="protein sequence ID" value="KAL3779989.1"/>
    <property type="molecule type" value="Genomic_DNA"/>
</dbReference>
<comment type="caution">
    <text evidence="2">The sequence shown here is derived from an EMBL/GenBank/DDBJ whole genome shotgun (WGS) entry which is preliminary data.</text>
</comment>
<evidence type="ECO:0000256" key="1">
    <source>
        <dbReference type="SAM" id="MobiDB-lite"/>
    </source>
</evidence>
<feature type="compositionally biased region" description="Acidic residues" evidence="1">
    <location>
        <begin position="11"/>
        <end position="21"/>
    </location>
</feature>
<reference evidence="2 3" key="1">
    <citation type="journal article" date="2020" name="G3 (Bethesda)">
        <title>Improved Reference Genome for Cyclotella cryptica CCMP332, a Model for Cell Wall Morphogenesis, Salinity Adaptation, and Lipid Production in Diatoms (Bacillariophyta).</title>
        <authorList>
            <person name="Roberts W.R."/>
            <person name="Downey K.M."/>
            <person name="Ruck E.C."/>
            <person name="Traller J.C."/>
            <person name="Alverson A.J."/>
        </authorList>
    </citation>
    <scope>NUCLEOTIDE SEQUENCE [LARGE SCALE GENOMIC DNA]</scope>
    <source>
        <strain evidence="2 3">CCMP332</strain>
    </source>
</reference>
<sequence length="70" mass="7721">MSSLLEKYNEGEEEDDADDNDEASHSLLLRVVNDVNDHGPKESPTNFGIEARQWTTSDGIALGVGTTWSR</sequence>